<protein>
    <recommendedName>
        <fullName evidence="7">Poly [ADP-ribose] polymerase</fullName>
        <shortName evidence="7">PARP</shortName>
        <ecNumber evidence="7">2.4.2.-</ecNumber>
    </recommendedName>
</protein>
<dbReference type="Pfam" id="PF22005">
    <property type="entry name" value="WWE_1"/>
    <property type="match status" value="1"/>
</dbReference>
<dbReference type="SUPFAM" id="SSF54928">
    <property type="entry name" value="RNA-binding domain, RBD"/>
    <property type="match status" value="1"/>
</dbReference>
<dbReference type="CDD" id="cd02903">
    <property type="entry name" value="Macro_BAL-like"/>
    <property type="match status" value="1"/>
</dbReference>
<evidence type="ECO:0000256" key="3">
    <source>
        <dbReference type="ARBA" id="ARBA00022679"/>
    </source>
</evidence>
<dbReference type="InterPro" id="IPR057050">
    <property type="entry name" value="RRM_PARP14_2"/>
</dbReference>
<dbReference type="PANTHER" id="PTHR14453">
    <property type="entry name" value="PARP/ZINC FINGER CCCH TYPE DOMAIN CONTAINING PROTEIN"/>
    <property type="match status" value="1"/>
</dbReference>
<dbReference type="Gene3D" id="3.40.220.10">
    <property type="entry name" value="Leucine Aminopeptidase, subunit E, domain 1"/>
    <property type="match status" value="3"/>
</dbReference>
<dbReference type="Gene3D" id="3.30.70.330">
    <property type="match status" value="3"/>
</dbReference>
<dbReference type="InterPro" id="IPR057047">
    <property type="entry name" value="PARP14_KH_5"/>
</dbReference>
<dbReference type="SMART" id="SM00506">
    <property type="entry name" value="A1pp"/>
    <property type="match status" value="3"/>
</dbReference>
<dbReference type="InterPro" id="IPR057048">
    <property type="entry name" value="PARP14_KH_6"/>
</dbReference>
<dbReference type="InterPro" id="IPR012317">
    <property type="entry name" value="Poly(ADP-ribose)pol_cat_dom"/>
</dbReference>
<feature type="domain" description="WWE" evidence="8">
    <location>
        <begin position="1624"/>
        <end position="1700"/>
    </location>
</feature>
<dbReference type="Proteomes" id="UP000826234">
    <property type="component" value="Unassembled WGS sequence"/>
</dbReference>
<dbReference type="SUPFAM" id="SSF117839">
    <property type="entry name" value="WWE domain"/>
    <property type="match status" value="1"/>
</dbReference>
<dbReference type="InterPro" id="IPR052056">
    <property type="entry name" value="Mono-ARTD/PARP"/>
</dbReference>
<keyword evidence="5" id="KW-0539">Nucleus</keyword>
<dbReference type="PANTHER" id="PTHR14453:SF89">
    <property type="entry name" value="PROTEIN MONO-ADP-RIBOSYLTRANSFERASE PARP14"/>
    <property type="match status" value="1"/>
</dbReference>
<dbReference type="InterPro" id="IPR057043">
    <property type="entry name" value="PARP14_KH_2"/>
</dbReference>
<dbReference type="EC" id="2.4.2.-" evidence="7"/>
<dbReference type="CDD" id="cd01439">
    <property type="entry name" value="TCCD_inducible_PARP_like"/>
    <property type="match status" value="1"/>
</dbReference>
<evidence type="ECO:0000259" key="10">
    <source>
        <dbReference type="PROSITE" id="PS51154"/>
    </source>
</evidence>
<name>A0ABQ7SV77_PHRPL</name>
<sequence length="1905" mass="214094">MAGGEEAYGFPVVVRGDWGETVSKSLKYKLISYFQSAKRSGGGECKIRMDPGSNAEQITVEFVKEEVRQSVLSKRLHELEMSKRKKLKLTVSLPTEEAAPIRSEPVKEPDPITDCAEAKEPKLHDSPENVTEKLMTQEDFSVVVVPALGEEIEMDIMELYFENKKRSGGGPMKSCVKDGQRFIITFEDEADAQEVLQKENHVLKKIALHVSKYQPEIIQDQPQMSSSLVVVENLQETTAQCTLNLLVENVSDLSEDDKDFSVEMVPERNAAVITFEKPVEIDQFIQAFNMYHITKDLKISARVLEVTKTILVENIPPGISREFIAIYFESKKYGGGPVLSSNYNPEENSALVTFQNAKDVSTILKQKHYFNSEPVLVYPYYESLGTPLFGKERPQIKMPDMSRMSLDPYHWNFLQQNEYLLQEIGREMAGCYCEIEWPARDCSCPEIIMHPLPALFKQKRSLIKTWNEDVSTRLTLILSKQKVVKCKTDAVVWEAIRNNIIKKADILILPDIPKGIIALVGTVEAVDCAEQELTLLIANAVRKIERERQTIEKNVSVDVGKYTILRKAGLEERIHLEYPDLYIAYDTSKECVILRGVAAEVFKIKSDILESLSSMIQKPVDVHPYVFLFLQHVSNELLSRLLFWDKNINALYELAGEKILLMGATSQDLLSAEEEIKRDLTYKCIALEDKLVIKMKEWKEMTQSLYKEYNCSNDNIIIHELEDQVVIVGYFKAVVDANQKLSDFVNANTYIQKTIRTKSAAVTMYIEQEKQNNWLNLKKQGVKIHFDTWKNSKRISLEGPRVEVLKAHEVFQKILSSLHAMSVVVDRPGAKALFKEQEHLYVAGAKQQFNCLIRIQEGKDYDEEESEDEKGFERRKQCCEIKLRNGIVVTVHRGDLTCFAADVVVNASNEELQHIGGLADALLKAAGPQLQSECNDVVRKHGSLKPGCAIITAAWNLPCKQVIHAVGPRWCHLETEKCVRLLKKAVKESLWLAEAYNHRSIAIPAISSGIFGFPLKECAHSIVTAIKETIEESTENGSLKEICLVDFNEDTVQAFSEALNEVFVDRTSSSETDSKWSSASKTNEITAKDKPEHQSAINVGGLKIILQKKGIEDATTDVIVNSVNKELQLNQGPLSKALLGRAGAGLQTELTTEGQGKALKEGCVLKTRGYGLGCSCVLHTILPTWNQGQNSEDEIVRDVVEECLTITEKLSLNSITIPAIGTGNLRFPKTLVAKLMFDQVSKFCQKRNPRSLQEVHFVLHPTDTGTIQAFTDELNSRLNLNQTNVSDSKTLPETSQQQSQAFFGHISSASGVHKMQIGSVTLRVECGDITQETTDAIVNITNEAFNLSVGVSKAILEGAGPEMATECAQLASQPHNDLICTKGGQLKCKNVIHLVANNNTKTQVSKALMECEQRKFISVAFPAIGTGQAGRDPVVVANHMIDAIIDYASNTSAPVVKNIKIIIFQSHLLKVFYESMKRKDVTAAKPSANSSKSVLSTIAEFFNFRKPVKEIKIKPTLLLEKPLEPAIFQICGDSQKNVEAAASWLKNLILKDQNEIHFSDDWIANFEESEYKLLGDLQSKLQIEIKLDLEASSPSIHVHGRTRDVLTASSEIQKLIRKVRDGKEEQSKADLLSNLVEWRYEDNGQYKTFDSLINMQIEAAAQHQRQIEITIQSKQYRVDPSQQYALDAQGSRISLRRIAKAEDNLAMAVPEEWEDMGQMRVKVVDLNPEMKEYQSVKQMFCQTCNSWTIEKIERIQNPYYWQAYQIKKQEMDAKNGHTNNERLLFHGTASTSLTLINNSGFNRSYAGMHAAAYGNGTYFAVNASYSAHDTYSKPDANRKKYMYLARVLVGEYCVGTQGLVVPYAKSTTDPTNLFDSVTDNVKTPSMFVIFNDIQAYPQYLITFTK</sequence>
<dbReference type="InterPro" id="IPR004170">
    <property type="entry name" value="WWE_dom"/>
</dbReference>
<dbReference type="CDD" id="cd02907">
    <property type="entry name" value="Macro_Af1521_BAL-like"/>
    <property type="match status" value="1"/>
</dbReference>
<dbReference type="Pfam" id="PF23252">
    <property type="entry name" value="KH_PARP14_5"/>
    <property type="match status" value="1"/>
</dbReference>
<dbReference type="InterPro" id="IPR037197">
    <property type="entry name" value="WWE_dom_sf"/>
</dbReference>
<accession>A0ABQ7SV77</accession>
<comment type="similarity">
    <text evidence="6">Belongs to the ARTD/PARP family.</text>
</comment>
<dbReference type="InterPro" id="IPR043472">
    <property type="entry name" value="Macro_dom-like"/>
</dbReference>
<dbReference type="Pfam" id="PF01661">
    <property type="entry name" value="Macro"/>
    <property type="match status" value="3"/>
</dbReference>
<dbReference type="InterPro" id="IPR057049">
    <property type="entry name" value="PARP14_KH_8"/>
</dbReference>
<dbReference type="InterPro" id="IPR035979">
    <property type="entry name" value="RBD_domain_sf"/>
</dbReference>
<dbReference type="Pfam" id="PF23085">
    <property type="entry name" value="RRM_PARP14_3"/>
    <property type="match status" value="2"/>
</dbReference>
<keyword evidence="3 7" id="KW-0808">Transferase</keyword>
<organism evidence="11 12">
    <name type="scientific">Phrynosoma platyrhinos</name>
    <name type="common">Desert horned lizard</name>
    <dbReference type="NCBI Taxonomy" id="52577"/>
    <lineage>
        <taxon>Eukaryota</taxon>
        <taxon>Metazoa</taxon>
        <taxon>Chordata</taxon>
        <taxon>Craniata</taxon>
        <taxon>Vertebrata</taxon>
        <taxon>Euteleostomi</taxon>
        <taxon>Lepidosauria</taxon>
        <taxon>Squamata</taxon>
        <taxon>Bifurcata</taxon>
        <taxon>Unidentata</taxon>
        <taxon>Episquamata</taxon>
        <taxon>Toxicofera</taxon>
        <taxon>Iguania</taxon>
        <taxon>Phrynosomatidae</taxon>
        <taxon>Phrynosomatinae</taxon>
        <taxon>Phrynosoma</taxon>
    </lineage>
</organism>
<evidence type="ECO:0000256" key="4">
    <source>
        <dbReference type="ARBA" id="ARBA00023027"/>
    </source>
</evidence>
<dbReference type="InterPro" id="IPR012677">
    <property type="entry name" value="Nucleotide-bd_a/b_plait_sf"/>
</dbReference>
<dbReference type="SUPFAM" id="SSF52949">
    <property type="entry name" value="Macro domain-like"/>
    <property type="match status" value="3"/>
</dbReference>
<dbReference type="InterPro" id="IPR057046">
    <property type="entry name" value="PARP14_KH_4"/>
</dbReference>
<evidence type="ECO:0000256" key="7">
    <source>
        <dbReference type="RuleBase" id="RU362114"/>
    </source>
</evidence>
<dbReference type="InterPro" id="IPR057051">
    <property type="entry name" value="PARP14_RPM_1"/>
</dbReference>
<dbReference type="PROSITE" id="PS51154">
    <property type="entry name" value="MACRO"/>
    <property type="match status" value="3"/>
</dbReference>
<dbReference type="InterPro" id="IPR002589">
    <property type="entry name" value="Macro_dom"/>
</dbReference>
<evidence type="ECO:0000259" key="9">
    <source>
        <dbReference type="PROSITE" id="PS51059"/>
    </source>
</evidence>
<comment type="subcellular location">
    <subcellularLocation>
        <location evidence="1">Nucleus</location>
    </subcellularLocation>
</comment>
<dbReference type="EMBL" id="JAIPUX010003289">
    <property type="protein sequence ID" value="KAH0621327.1"/>
    <property type="molecule type" value="Genomic_DNA"/>
</dbReference>
<dbReference type="InterPro" id="IPR034464">
    <property type="entry name" value="PAR10_RRM1_2"/>
</dbReference>
<feature type="domain" description="Macro" evidence="10">
    <location>
        <begin position="1309"/>
        <end position="1480"/>
    </location>
</feature>
<evidence type="ECO:0000256" key="2">
    <source>
        <dbReference type="ARBA" id="ARBA00022676"/>
    </source>
</evidence>
<dbReference type="Pfam" id="PF23245">
    <property type="entry name" value="RRM_PARP14_2"/>
    <property type="match status" value="1"/>
</dbReference>
<dbReference type="Gene3D" id="3.90.228.10">
    <property type="match status" value="1"/>
</dbReference>
<dbReference type="Pfam" id="PF23222">
    <property type="entry name" value="RRM_PARP14_1"/>
    <property type="match status" value="1"/>
</dbReference>
<dbReference type="InterPro" id="IPR054596">
    <property type="entry name" value="PARP14_WWE"/>
</dbReference>
<keyword evidence="2 7" id="KW-0328">Glycosyltransferase</keyword>
<dbReference type="PROSITE" id="PS51059">
    <property type="entry name" value="PARP_CATALYTIC"/>
    <property type="match status" value="1"/>
</dbReference>
<evidence type="ECO:0000256" key="1">
    <source>
        <dbReference type="ARBA" id="ARBA00004123"/>
    </source>
</evidence>
<keyword evidence="12" id="KW-1185">Reference proteome</keyword>
<feature type="domain" description="Macro" evidence="10">
    <location>
        <begin position="1091"/>
        <end position="1278"/>
    </location>
</feature>
<dbReference type="PROSITE" id="PS50918">
    <property type="entry name" value="WWE"/>
    <property type="match status" value="1"/>
</dbReference>
<dbReference type="SUPFAM" id="SSF56399">
    <property type="entry name" value="ADP-ribosylation"/>
    <property type="match status" value="1"/>
</dbReference>
<evidence type="ECO:0000256" key="6">
    <source>
        <dbReference type="ARBA" id="ARBA00024347"/>
    </source>
</evidence>
<dbReference type="Pfam" id="PF23251">
    <property type="entry name" value="KH_PARP14_4"/>
    <property type="match status" value="1"/>
</dbReference>
<dbReference type="InterPro" id="IPR057044">
    <property type="entry name" value="PARP14_KH_1"/>
</dbReference>
<dbReference type="Pfam" id="PF23253">
    <property type="entry name" value="KH_PARP14_6"/>
    <property type="match status" value="1"/>
</dbReference>
<dbReference type="Pfam" id="PF23254">
    <property type="entry name" value="KH_PARP14_8"/>
    <property type="match status" value="1"/>
</dbReference>
<dbReference type="CDD" id="cd12547">
    <property type="entry name" value="RRM1_2_PAR10"/>
    <property type="match status" value="1"/>
</dbReference>
<gene>
    <name evidence="11" type="ORF">JD844_022484</name>
</gene>
<dbReference type="Pfam" id="PF23248">
    <property type="entry name" value="KH_PARP14_2"/>
    <property type="match status" value="1"/>
</dbReference>
<evidence type="ECO:0000313" key="12">
    <source>
        <dbReference type="Proteomes" id="UP000826234"/>
    </source>
</evidence>
<comment type="caution">
    <text evidence="11">The sequence shown here is derived from an EMBL/GenBank/DDBJ whole genome shotgun (WGS) entry which is preliminary data.</text>
</comment>
<evidence type="ECO:0000313" key="11">
    <source>
        <dbReference type="EMBL" id="KAH0621327.1"/>
    </source>
</evidence>
<feature type="domain" description="PARP catalytic" evidence="9">
    <location>
        <begin position="1709"/>
        <end position="1905"/>
    </location>
</feature>
<feature type="domain" description="Macro" evidence="10">
    <location>
        <begin position="876"/>
        <end position="1063"/>
    </location>
</feature>
<dbReference type="InterPro" id="IPR057045">
    <property type="entry name" value="PARP14_KH_3"/>
</dbReference>
<evidence type="ECO:0000259" key="8">
    <source>
        <dbReference type="PROSITE" id="PS50918"/>
    </source>
</evidence>
<dbReference type="Gene3D" id="3.30.720.50">
    <property type="match status" value="1"/>
</dbReference>
<dbReference type="Pfam" id="PF23084">
    <property type="entry name" value="KH_PARP14_1"/>
    <property type="match status" value="1"/>
</dbReference>
<reference evidence="11 12" key="1">
    <citation type="journal article" date="2022" name="Gigascience">
        <title>A chromosome-level genome assembly and annotation of the desert horned lizard, Phrynosoma platyrhinos, provides insight into chromosomal rearrangements among reptiles.</title>
        <authorList>
            <person name="Koochekian N."/>
            <person name="Ascanio A."/>
            <person name="Farleigh K."/>
            <person name="Card D.C."/>
            <person name="Schield D.R."/>
            <person name="Castoe T.A."/>
            <person name="Jezkova T."/>
        </authorList>
    </citation>
    <scope>NUCLEOTIDE SEQUENCE [LARGE SCALE GENOMIC DNA]</scope>
    <source>
        <strain evidence="11">NK-2021</strain>
    </source>
</reference>
<evidence type="ECO:0000256" key="5">
    <source>
        <dbReference type="ARBA" id="ARBA00023242"/>
    </source>
</evidence>
<keyword evidence="4 7" id="KW-0520">NAD</keyword>
<dbReference type="Pfam" id="PF00644">
    <property type="entry name" value="PARP"/>
    <property type="match status" value="1"/>
</dbReference>
<dbReference type="Pfam" id="PF23249">
    <property type="entry name" value="KH_PARP14_3"/>
    <property type="match status" value="1"/>
</dbReference>
<proteinExistence type="inferred from homology"/>